<dbReference type="Pfam" id="PF00400">
    <property type="entry name" value="WD40"/>
    <property type="match status" value="8"/>
</dbReference>
<keyword evidence="7" id="KW-1185">Reference proteome</keyword>
<feature type="repeat" description="WD" evidence="3">
    <location>
        <begin position="893"/>
        <end position="927"/>
    </location>
</feature>
<dbReference type="Gene3D" id="2.130.10.10">
    <property type="entry name" value="YVTN repeat-like/Quinoprotein amine dehydrogenase"/>
    <property type="match status" value="3"/>
</dbReference>
<reference evidence="6" key="1">
    <citation type="submission" date="2020-11" db="EMBL/GenBank/DDBJ databases">
        <authorList>
            <consortium name="DOE Joint Genome Institute"/>
            <person name="Ahrendt S."/>
            <person name="Riley R."/>
            <person name="Andreopoulos W."/>
            <person name="Labutti K."/>
            <person name="Pangilinan J."/>
            <person name="Ruiz-Duenas F.J."/>
            <person name="Barrasa J.M."/>
            <person name="Sanchez-Garcia M."/>
            <person name="Camarero S."/>
            <person name="Miyauchi S."/>
            <person name="Serrano A."/>
            <person name="Linde D."/>
            <person name="Babiker R."/>
            <person name="Drula E."/>
            <person name="Ayuso-Fernandez I."/>
            <person name="Pacheco R."/>
            <person name="Padilla G."/>
            <person name="Ferreira P."/>
            <person name="Barriuso J."/>
            <person name="Kellner H."/>
            <person name="Castanera R."/>
            <person name="Alfaro M."/>
            <person name="Ramirez L."/>
            <person name="Pisabarro A.G."/>
            <person name="Kuo A."/>
            <person name="Tritt A."/>
            <person name="Lipzen A."/>
            <person name="He G."/>
            <person name="Yan M."/>
            <person name="Ng V."/>
            <person name="Cullen D."/>
            <person name="Martin F."/>
            <person name="Rosso M.-N."/>
            <person name="Henrissat B."/>
            <person name="Hibbett D."/>
            <person name="Martinez A.T."/>
            <person name="Grigoriev I.V."/>
        </authorList>
    </citation>
    <scope>NUCLEOTIDE SEQUENCE</scope>
    <source>
        <strain evidence="6">CBS 506.95</strain>
    </source>
</reference>
<dbReference type="PROSITE" id="PS00678">
    <property type="entry name" value="WD_REPEATS_1"/>
    <property type="match status" value="4"/>
</dbReference>
<accession>A0A9P6E7X6</accession>
<dbReference type="PRINTS" id="PR00320">
    <property type="entry name" value="GPROTEINBRPT"/>
</dbReference>
<dbReference type="SMART" id="SM00564">
    <property type="entry name" value="PQQ"/>
    <property type="match status" value="6"/>
</dbReference>
<feature type="repeat" description="WD" evidence="3">
    <location>
        <begin position="973"/>
        <end position="1014"/>
    </location>
</feature>
<keyword evidence="2" id="KW-0677">Repeat</keyword>
<feature type="repeat" description="WD" evidence="3">
    <location>
        <begin position="1114"/>
        <end position="1155"/>
    </location>
</feature>
<feature type="repeat" description="WD" evidence="3">
    <location>
        <begin position="928"/>
        <end position="969"/>
    </location>
</feature>
<dbReference type="SMART" id="SM00320">
    <property type="entry name" value="WD40"/>
    <property type="match status" value="7"/>
</dbReference>
<feature type="region of interest" description="Disordered" evidence="4">
    <location>
        <begin position="24"/>
        <end position="100"/>
    </location>
</feature>
<dbReference type="InterPro" id="IPR018391">
    <property type="entry name" value="PQQ_b-propeller_rpt"/>
</dbReference>
<sequence>MANQQPQREEKKSRLGRALDFISLSSSKVSISPTGSLKESKRKRFKKLLHGDHGTVSSRSASPLPSTSLIENRGDPPIVDHAGPSTSPGPPPGQPPATSLGTQVFQELANEPAEPQSHSAASNAEPTIMDNVKLTGRFLLTIIQKVPDIVDDNPVKLAFGLASAIIQAKEMVQDNKDAVVRQILSTGDQLNVVEKALEGWRPHNKEEERWIGQFGSTLKEQLEELLKLKDESTWRKILDHEDEQKRIEEIFGRVNTARERFELATGIRVFKIVHEIQEELRESLLERLKASPIADHKYHLEGEEGKKLRRQICTPGTRVRILDNIIVWANNTSPESPDIYWLSGRAGSGKSTIAYTIARRFELAPGPADTITLGGNFFCSRQFSEVSESKRIIRTIVYHLSLRCKPFADALSRSGKFDTVNQSVRAQLKGLLIEPWQASERARCPDPSTPAPPYLIVIDALDEIDGSGGSEFLRDLLLVIDENKNRLNGLKFFITSRPDPALVKDVNSLKRKEFYRLEEVLQPEARYDIKTYLTTELDHFKGREEIDQLATLAGELFIYAATVVKHLAARGRSEQEKFLKVLVNPTDASDPRPLSDSKAFMLLDTLYSEILAKAFHGFEEGEWRNRCDILHTLLCTADRTSTSVVTNLLFTDDYTDVAHTLLNHLHAVLYVEGGKVLWYHKSFPDFIFTKARSKAFWCNEAAHHRLLTTCCFRVMEEGLKFNIAEISSSFVLDNKNPALPDKINECIGPVLRYSCRNWIFHLSTTTLTMNDPLLGTLSDFLDLRILFWIETMNLLKLHGHCGPMLQVAHQWVKNSKNSMLSEQIAEAASFALYFSGSPTVLSMPHLYISSLATWPRNLEPCQKWRSHFSRIPGFINASQSGTCLMALELDCEVWAVAFSSDGRHIISGSEDQSVRMWDASTGEELKVLNGHSGGVSSVAFSSDGKHIISGSVDKSVRVWDASTGEELKELKVLNCHSGGFTSVAFSSDGKHIISGSYDRYVRVWDASTGEELKVLNGHSGGVSSVAFSSDGKHIISGSDDKSVRVDGKHIISGSDDKSVRVWDASTGEELKVLNGHSRGVTSVAYSSDGKHIISGSYDKSLRVWDASTGEELKVLDHSAGVMSVAFSTDDKRIISGLFDGSVQVGDASTGKELKALNSHMNSVSSTAFSSDGQHTFGSNDQSVPVWGGKPQYIRERTWHSYGQTQNLKYTGWLLSPNHKVYLMFVPLAAQLPDPANIMTLPTSAASHVDFTNARLGDQWHECYSPVKDHQ</sequence>
<feature type="repeat" description="WD" evidence="3">
    <location>
        <begin position="1073"/>
        <end position="1114"/>
    </location>
</feature>
<gene>
    <name evidence="6" type="ORF">CPB83DRAFT_861801</name>
</gene>
<dbReference type="InterPro" id="IPR001680">
    <property type="entry name" value="WD40_rpt"/>
</dbReference>
<evidence type="ECO:0000256" key="2">
    <source>
        <dbReference type="ARBA" id="ARBA00022737"/>
    </source>
</evidence>
<dbReference type="OrthoDB" id="3266532at2759"/>
<dbReference type="InterPro" id="IPR015943">
    <property type="entry name" value="WD40/YVTN_repeat-like_dom_sf"/>
</dbReference>
<organism evidence="6 7">
    <name type="scientific">Crepidotus variabilis</name>
    <dbReference type="NCBI Taxonomy" id="179855"/>
    <lineage>
        <taxon>Eukaryota</taxon>
        <taxon>Fungi</taxon>
        <taxon>Dikarya</taxon>
        <taxon>Basidiomycota</taxon>
        <taxon>Agaricomycotina</taxon>
        <taxon>Agaricomycetes</taxon>
        <taxon>Agaricomycetidae</taxon>
        <taxon>Agaricales</taxon>
        <taxon>Agaricineae</taxon>
        <taxon>Crepidotaceae</taxon>
        <taxon>Crepidotus</taxon>
    </lineage>
</organism>
<proteinExistence type="predicted"/>
<dbReference type="CDD" id="cd21037">
    <property type="entry name" value="MLKL_NTD"/>
    <property type="match status" value="1"/>
</dbReference>
<evidence type="ECO:0000256" key="1">
    <source>
        <dbReference type="ARBA" id="ARBA00022574"/>
    </source>
</evidence>
<dbReference type="InterPro" id="IPR056884">
    <property type="entry name" value="NPHP3-like_N"/>
</dbReference>
<dbReference type="PROSITE" id="PS50294">
    <property type="entry name" value="WD_REPEATS_REGION"/>
    <property type="match status" value="5"/>
</dbReference>
<dbReference type="AlphaFoldDB" id="A0A9P6E7X6"/>
<evidence type="ECO:0000256" key="4">
    <source>
        <dbReference type="SAM" id="MobiDB-lite"/>
    </source>
</evidence>
<keyword evidence="1 3" id="KW-0853">WD repeat</keyword>
<dbReference type="EMBL" id="MU157904">
    <property type="protein sequence ID" value="KAF9524130.1"/>
    <property type="molecule type" value="Genomic_DNA"/>
</dbReference>
<dbReference type="PANTHER" id="PTHR19848">
    <property type="entry name" value="WD40 REPEAT PROTEIN"/>
    <property type="match status" value="1"/>
</dbReference>
<name>A0A9P6E7X6_9AGAR</name>
<evidence type="ECO:0000313" key="6">
    <source>
        <dbReference type="EMBL" id="KAF9524130.1"/>
    </source>
</evidence>
<feature type="repeat" description="WD" evidence="3">
    <location>
        <begin position="1015"/>
        <end position="1045"/>
    </location>
</feature>
<evidence type="ECO:0000313" key="7">
    <source>
        <dbReference type="Proteomes" id="UP000807306"/>
    </source>
</evidence>
<dbReference type="PROSITE" id="PS50082">
    <property type="entry name" value="WD_REPEATS_2"/>
    <property type="match status" value="7"/>
</dbReference>
<protein>
    <recommendedName>
        <fullName evidence="5">Nephrocystin 3-like N-terminal domain-containing protein</fullName>
    </recommendedName>
</protein>
<dbReference type="InterPro" id="IPR027417">
    <property type="entry name" value="P-loop_NTPase"/>
</dbReference>
<feature type="repeat" description="WD" evidence="3">
    <location>
        <begin position="1046"/>
        <end position="1072"/>
    </location>
</feature>
<dbReference type="InterPro" id="IPR059179">
    <property type="entry name" value="MLKL-like_MCAfunc"/>
</dbReference>
<dbReference type="Gene3D" id="3.40.50.300">
    <property type="entry name" value="P-loop containing nucleotide triphosphate hydrolases"/>
    <property type="match status" value="1"/>
</dbReference>
<dbReference type="PANTHER" id="PTHR19848:SF8">
    <property type="entry name" value="F-BOX AND WD REPEAT DOMAIN CONTAINING 7"/>
    <property type="match status" value="1"/>
</dbReference>
<evidence type="ECO:0000256" key="3">
    <source>
        <dbReference type="PROSITE-ProRule" id="PRU00221"/>
    </source>
</evidence>
<dbReference type="Pfam" id="PF24883">
    <property type="entry name" value="NPHP3_N"/>
    <property type="match status" value="1"/>
</dbReference>
<evidence type="ECO:0000259" key="5">
    <source>
        <dbReference type="Pfam" id="PF24883"/>
    </source>
</evidence>
<dbReference type="Proteomes" id="UP000807306">
    <property type="component" value="Unassembled WGS sequence"/>
</dbReference>
<dbReference type="SUPFAM" id="SSF52540">
    <property type="entry name" value="P-loop containing nucleoside triphosphate hydrolases"/>
    <property type="match status" value="1"/>
</dbReference>
<comment type="caution">
    <text evidence="6">The sequence shown here is derived from an EMBL/GenBank/DDBJ whole genome shotgun (WGS) entry which is preliminary data.</text>
</comment>
<dbReference type="InterPro" id="IPR019775">
    <property type="entry name" value="WD40_repeat_CS"/>
</dbReference>
<dbReference type="InterPro" id="IPR011044">
    <property type="entry name" value="Quino_amine_DH_bsu"/>
</dbReference>
<feature type="domain" description="Nephrocystin 3-like N-terminal" evidence="5">
    <location>
        <begin position="321"/>
        <end position="497"/>
    </location>
</feature>
<dbReference type="SUPFAM" id="SSF50969">
    <property type="entry name" value="YVTN repeat-like/Quinoprotein amine dehydrogenase"/>
    <property type="match status" value="1"/>
</dbReference>
<feature type="compositionally biased region" description="Low complexity" evidence="4">
    <location>
        <begin position="57"/>
        <end position="69"/>
    </location>
</feature>
<dbReference type="InterPro" id="IPR020472">
    <property type="entry name" value="WD40_PAC1"/>
</dbReference>
<dbReference type="CDD" id="cd00200">
    <property type="entry name" value="WD40"/>
    <property type="match status" value="1"/>
</dbReference>